<protein>
    <recommendedName>
        <fullName evidence="3">SCP domain-containing protein</fullName>
    </recommendedName>
</protein>
<evidence type="ECO:0000313" key="2">
    <source>
        <dbReference type="Proteomes" id="UP000252519"/>
    </source>
</evidence>
<dbReference type="AlphaFoldDB" id="A0A368GW85"/>
<accession>A0A368GW85</accession>
<organism evidence="1 2">
    <name type="scientific">Ancylostoma caninum</name>
    <name type="common">Dog hookworm</name>
    <dbReference type="NCBI Taxonomy" id="29170"/>
    <lineage>
        <taxon>Eukaryota</taxon>
        <taxon>Metazoa</taxon>
        <taxon>Ecdysozoa</taxon>
        <taxon>Nematoda</taxon>
        <taxon>Chromadorea</taxon>
        <taxon>Rhabditida</taxon>
        <taxon>Rhabditina</taxon>
        <taxon>Rhabditomorpha</taxon>
        <taxon>Strongyloidea</taxon>
        <taxon>Ancylostomatidae</taxon>
        <taxon>Ancylostomatinae</taxon>
        <taxon>Ancylostoma</taxon>
    </lineage>
</organism>
<dbReference type="InterPro" id="IPR035940">
    <property type="entry name" value="CAP_sf"/>
</dbReference>
<dbReference type="Proteomes" id="UP000252519">
    <property type="component" value="Unassembled WGS sequence"/>
</dbReference>
<dbReference type="STRING" id="29170.A0A368GW85"/>
<evidence type="ECO:0008006" key="3">
    <source>
        <dbReference type="Google" id="ProtNLM"/>
    </source>
</evidence>
<name>A0A368GW85_ANCCA</name>
<sequence>MVHDQVTKIACAVEVCTRSGDSAVACQYNAAPVDGDPIYVVGKPCKCTDNRVCSKLQGLCVLPS</sequence>
<gene>
    <name evidence="1" type="ORF">ANCCAN_05412</name>
</gene>
<proteinExistence type="predicted"/>
<dbReference type="Gene3D" id="3.40.33.10">
    <property type="entry name" value="CAP"/>
    <property type="match status" value="1"/>
</dbReference>
<reference evidence="1 2" key="1">
    <citation type="submission" date="2014-10" db="EMBL/GenBank/DDBJ databases">
        <title>Draft genome of the hookworm Ancylostoma caninum.</title>
        <authorList>
            <person name="Mitreva M."/>
        </authorList>
    </citation>
    <scope>NUCLEOTIDE SEQUENCE [LARGE SCALE GENOMIC DNA]</scope>
    <source>
        <strain evidence="1 2">Baltimore</strain>
    </source>
</reference>
<evidence type="ECO:0000313" key="1">
    <source>
        <dbReference type="EMBL" id="RCN48584.1"/>
    </source>
</evidence>
<comment type="caution">
    <text evidence="1">The sequence shown here is derived from an EMBL/GenBank/DDBJ whole genome shotgun (WGS) entry which is preliminary data.</text>
</comment>
<dbReference type="SUPFAM" id="SSF55797">
    <property type="entry name" value="PR-1-like"/>
    <property type="match status" value="1"/>
</dbReference>
<dbReference type="EMBL" id="JOJR01000045">
    <property type="protein sequence ID" value="RCN48584.1"/>
    <property type="molecule type" value="Genomic_DNA"/>
</dbReference>
<keyword evidence="2" id="KW-1185">Reference proteome</keyword>